<comment type="similarity">
    <text evidence="1">Belongs to the peptidase M20B family.</text>
</comment>
<keyword evidence="6" id="KW-0482">Metalloprotease</keyword>
<evidence type="ECO:0000256" key="7">
    <source>
        <dbReference type="NCBIfam" id="TIGR01882"/>
    </source>
</evidence>
<dbReference type="eggNOG" id="COG2195">
    <property type="taxonomic scope" value="Bacteria"/>
</dbReference>
<evidence type="ECO:0000313" key="11">
    <source>
        <dbReference type="Proteomes" id="UP000002318"/>
    </source>
</evidence>
<dbReference type="GO" id="GO:0008237">
    <property type="term" value="F:metallopeptidase activity"/>
    <property type="evidence" value="ECO:0007669"/>
    <property type="project" value="UniProtKB-KW"/>
</dbReference>
<dbReference type="SUPFAM" id="SSF55031">
    <property type="entry name" value="Bacterial exopeptidase dimerisation domain"/>
    <property type="match status" value="1"/>
</dbReference>
<dbReference type="OrthoDB" id="9804934at2"/>
<keyword evidence="3 9" id="KW-0479">Metal-binding</keyword>
<dbReference type="InterPro" id="IPR002933">
    <property type="entry name" value="Peptidase_M20"/>
</dbReference>
<proteinExistence type="inferred from homology"/>
<dbReference type="PANTHER" id="PTHR42994">
    <property type="entry name" value="PEPTIDASE T"/>
    <property type="match status" value="1"/>
</dbReference>
<protein>
    <recommendedName>
        <fullName evidence="7">Peptidase T</fullName>
        <ecNumber evidence="7">3.4.11.4</ecNumber>
    </recommendedName>
</protein>
<dbReference type="PROSITE" id="PS00759">
    <property type="entry name" value="ARGE_DAPE_CPG2_2"/>
    <property type="match status" value="1"/>
</dbReference>
<sequence>MSIKLQSELKEALLERFLRYVKITTMSDPHVETLPSTPGQWDLLHLLKRELGELGIADVELDQWGHLVARVPGNLRDGEVPTIGLMAHVDTSPDMSGVDVKPQVHRDYDGNVISLKEGYILDPVSYPELLQCKGGTVITSDGTTLLGADDKAGVSEIMTALSWLLAHDEITRGDLEIVFTPDEETGRGLDRFDPSSLKASCCYTVDGGERGIIEGECFNAAVARVSCVGKVIHLGTARGKLVNAVAMASAFVSMLPRNESPEATDDRYGYYAALEISGDLDKAYVDVYLRDFETSGMERRVEALNYFAKAVEAAFPGGTVDVDVRKQYANMRDHIAADPHIMELLETAVAKSGVEPVRQIIRGGTDGSRLSEMGIPTPNIFTGGHNYHSRFEWASLEIMAEACETLIHLVSLWAEQKAKKSAV</sequence>
<feature type="binding site" evidence="9">
    <location>
        <position position="184"/>
    </location>
    <ligand>
        <name>Zn(2+)</name>
        <dbReference type="ChEBI" id="CHEBI:29105"/>
        <label>2</label>
    </ligand>
</feature>
<organism evidence="10 11">
    <name type="scientific">Sediminispirochaeta smaragdinae (strain DSM 11293 / JCM 15392 / SEBR 4228)</name>
    <name type="common">Spirochaeta smaragdinae</name>
    <dbReference type="NCBI Taxonomy" id="573413"/>
    <lineage>
        <taxon>Bacteria</taxon>
        <taxon>Pseudomonadati</taxon>
        <taxon>Spirochaetota</taxon>
        <taxon>Spirochaetia</taxon>
        <taxon>Spirochaetales</taxon>
        <taxon>Spirochaetaceae</taxon>
        <taxon>Sediminispirochaeta</taxon>
    </lineage>
</organism>
<feature type="binding site" evidence="9">
    <location>
        <position position="388"/>
    </location>
    <ligand>
        <name>Zn(2+)</name>
        <dbReference type="ChEBI" id="CHEBI:29105"/>
        <label>2</label>
    </ligand>
</feature>
<dbReference type="Gene3D" id="3.30.70.360">
    <property type="match status" value="1"/>
</dbReference>
<feature type="binding site" evidence="9">
    <location>
        <position position="149"/>
    </location>
    <ligand>
        <name>Zn(2+)</name>
        <dbReference type="ChEBI" id="CHEBI:29105"/>
        <label>2</label>
    </ligand>
</feature>
<dbReference type="GO" id="GO:0006508">
    <property type="term" value="P:proteolysis"/>
    <property type="evidence" value="ECO:0007669"/>
    <property type="project" value="UniProtKB-UniRule"/>
</dbReference>
<accession>E1R925</accession>
<dbReference type="GO" id="GO:0045148">
    <property type="term" value="F:tripeptide aminopeptidase activity"/>
    <property type="evidence" value="ECO:0007669"/>
    <property type="project" value="UniProtKB-UniRule"/>
</dbReference>
<gene>
    <name evidence="10" type="ordered locus">Spirs_3909</name>
</gene>
<dbReference type="NCBIfam" id="NF003976">
    <property type="entry name" value="PRK05469.1"/>
    <property type="match status" value="1"/>
</dbReference>
<evidence type="ECO:0000256" key="8">
    <source>
        <dbReference type="PIRSR" id="PIRSR037215-1"/>
    </source>
</evidence>
<feature type="binding site" evidence="9">
    <location>
        <position position="149"/>
    </location>
    <ligand>
        <name>Zn(2+)</name>
        <dbReference type="ChEBI" id="CHEBI:29105"/>
        <label>1</label>
    </ligand>
</feature>
<keyword evidence="10" id="KW-0031">Aminopeptidase</keyword>
<dbReference type="PROSITE" id="PS00758">
    <property type="entry name" value="ARGE_DAPE_CPG2_1"/>
    <property type="match status" value="1"/>
</dbReference>
<dbReference type="InterPro" id="IPR036264">
    <property type="entry name" value="Bact_exopeptidase_dim_dom"/>
</dbReference>
<dbReference type="Pfam" id="PF01546">
    <property type="entry name" value="Peptidase_M20"/>
    <property type="match status" value="1"/>
</dbReference>
<dbReference type="InterPro" id="IPR010161">
    <property type="entry name" value="Peptidase_M20B"/>
</dbReference>
<dbReference type="AlphaFoldDB" id="E1R925"/>
<feature type="active site" description="Proton acceptor" evidence="8">
    <location>
        <position position="183"/>
    </location>
</feature>
<dbReference type="EC" id="3.4.11.4" evidence="7"/>
<dbReference type="STRING" id="573413.Spirs_3909"/>
<dbReference type="KEGG" id="ssm:Spirs_3909"/>
<keyword evidence="11" id="KW-1185">Reference proteome</keyword>
<keyword evidence="4 10" id="KW-0378">Hydrolase</keyword>
<evidence type="ECO:0000313" key="10">
    <source>
        <dbReference type="EMBL" id="ADK82994.1"/>
    </source>
</evidence>
<dbReference type="Proteomes" id="UP000002318">
    <property type="component" value="Chromosome"/>
</dbReference>
<evidence type="ECO:0000256" key="9">
    <source>
        <dbReference type="PIRSR" id="PIRSR037215-2"/>
    </source>
</evidence>
<feature type="binding site" evidence="9">
    <location>
        <position position="206"/>
    </location>
    <ligand>
        <name>Zn(2+)</name>
        <dbReference type="ChEBI" id="CHEBI:29105"/>
        <label>1</label>
    </ligand>
</feature>
<keyword evidence="2" id="KW-0645">Protease</keyword>
<keyword evidence="5 9" id="KW-0862">Zinc</keyword>
<dbReference type="EMBL" id="CP002116">
    <property type="protein sequence ID" value="ADK82994.1"/>
    <property type="molecule type" value="Genomic_DNA"/>
</dbReference>
<reference evidence="10 11" key="1">
    <citation type="journal article" date="2010" name="Stand. Genomic Sci.">
        <title>Complete genome sequence of Spirochaeta smaragdinae type strain (SEBR 4228).</title>
        <authorList>
            <person name="Mavromatis K."/>
            <person name="Yasawong M."/>
            <person name="Chertkov O."/>
            <person name="Lapidus A."/>
            <person name="Lucas S."/>
            <person name="Nolan M."/>
            <person name="Del Rio T.G."/>
            <person name="Tice H."/>
            <person name="Cheng J.F."/>
            <person name="Pitluck S."/>
            <person name="Liolios K."/>
            <person name="Ivanova N."/>
            <person name="Tapia R."/>
            <person name="Han C."/>
            <person name="Bruce D."/>
            <person name="Goodwin L."/>
            <person name="Pati A."/>
            <person name="Chen A."/>
            <person name="Palaniappan K."/>
            <person name="Land M."/>
            <person name="Hauser L."/>
            <person name="Chang Y.J."/>
            <person name="Jeffries C.D."/>
            <person name="Detter J.C."/>
            <person name="Rohde M."/>
            <person name="Brambilla E."/>
            <person name="Spring S."/>
            <person name="Goker M."/>
            <person name="Sikorski J."/>
            <person name="Woyke T."/>
            <person name="Bristow J."/>
            <person name="Eisen J.A."/>
            <person name="Markowitz V."/>
            <person name="Hugenholtz P."/>
            <person name="Klenk H.P."/>
            <person name="Kyrpides N.C."/>
        </authorList>
    </citation>
    <scope>NUCLEOTIDE SEQUENCE [LARGE SCALE GENOMIC DNA]</scope>
    <source>
        <strain evidence="11">DSM 11293 / JCM 15392 / SEBR 4228</strain>
    </source>
</reference>
<dbReference type="RefSeq" id="WP_013256453.1">
    <property type="nucleotide sequence ID" value="NC_014364.1"/>
</dbReference>
<evidence type="ECO:0000256" key="3">
    <source>
        <dbReference type="ARBA" id="ARBA00022723"/>
    </source>
</evidence>
<dbReference type="PIRSF" id="PIRSF037215">
    <property type="entry name" value="Peptidase_M20B"/>
    <property type="match status" value="1"/>
</dbReference>
<evidence type="ECO:0000256" key="4">
    <source>
        <dbReference type="ARBA" id="ARBA00022801"/>
    </source>
</evidence>
<dbReference type="HOGENOM" id="CLU_053676_0_0_12"/>
<dbReference type="GO" id="GO:0008270">
    <property type="term" value="F:zinc ion binding"/>
    <property type="evidence" value="ECO:0007669"/>
    <property type="project" value="InterPro"/>
</dbReference>
<comment type="cofactor">
    <cofactor evidence="9">
        <name>Zn(2+)</name>
        <dbReference type="ChEBI" id="CHEBI:29105"/>
    </cofactor>
    <text evidence="9">Binds 2 Zn(2+) ions per subunit.</text>
</comment>
<feature type="active site" evidence="8">
    <location>
        <position position="90"/>
    </location>
</feature>
<name>E1R925_SEDSS</name>
<evidence type="ECO:0000256" key="5">
    <source>
        <dbReference type="ARBA" id="ARBA00022833"/>
    </source>
</evidence>
<dbReference type="PANTHER" id="PTHR42994:SF1">
    <property type="entry name" value="PEPTIDASE T"/>
    <property type="match status" value="1"/>
</dbReference>
<dbReference type="NCBIfam" id="NF009920">
    <property type="entry name" value="PRK13381.1"/>
    <property type="match status" value="1"/>
</dbReference>
<dbReference type="Gene3D" id="3.40.630.10">
    <property type="entry name" value="Zn peptidases"/>
    <property type="match status" value="1"/>
</dbReference>
<dbReference type="SUPFAM" id="SSF53187">
    <property type="entry name" value="Zn-dependent exopeptidases"/>
    <property type="match status" value="1"/>
</dbReference>
<evidence type="ECO:0000256" key="1">
    <source>
        <dbReference type="ARBA" id="ARBA00009692"/>
    </source>
</evidence>
<dbReference type="GO" id="GO:0006518">
    <property type="term" value="P:peptide metabolic process"/>
    <property type="evidence" value="ECO:0007669"/>
    <property type="project" value="InterPro"/>
</dbReference>
<evidence type="ECO:0000256" key="2">
    <source>
        <dbReference type="ARBA" id="ARBA00022670"/>
    </source>
</evidence>
<dbReference type="NCBIfam" id="TIGR01882">
    <property type="entry name" value="peptidase-T"/>
    <property type="match status" value="1"/>
</dbReference>
<evidence type="ECO:0000256" key="6">
    <source>
        <dbReference type="ARBA" id="ARBA00023049"/>
    </source>
</evidence>
<dbReference type="InterPro" id="IPR001261">
    <property type="entry name" value="ArgE/DapE_CS"/>
</dbReference>
<feature type="binding site" evidence="9">
    <location>
        <position position="88"/>
    </location>
    <ligand>
        <name>Zn(2+)</name>
        <dbReference type="ChEBI" id="CHEBI:29105"/>
        <label>1</label>
    </ligand>
</feature>